<evidence type="ECO:0000256" key="5">
    <source>
        <dbReference type="ARBA" id="ARBA00023242"/>
    </source>
</evidence>
<dbReference type="GO" id="GO:0005737">
    <property type="term" value="C:cytoplasm"/>
    <property type="evidence" value="ECO:0007669"/>
    <property type="project" value="UniProtKB-SubCell"/>
</dbReference>
<dbReference type="CDD" id="cd14820">
    <property type="entry name" value="TRAX"/>
    <property type="match status" value="1"/>
</dbReference>
<dbReference type="SUPFAM" id="SSF74784">
    <property type="entry name" value="Translin"/>
    <property type="match status" value="1"/>
</dbReference>
<dbReference type="GO" id="GO:0043565">
    <property type="term" value="F:sequence-specific DNA binding"/>
    <property type="evidence" value="ECO:0007669"/>
    <property type="project" value="InterPro"/>
</dbReference>
<evidence type="ECO:0000256" key="6">
    <source>
        <dbReference type="SAM" id="MobiDB-lite"/>
    </source>
</evidence>
<dbReference type="EMBL" id="JAQHRD010000003">
    <property type="protein sequence ID" value="KAJ6442679.1"/>
    <property type="molecule type" value="Genomic_DNA"/>
</dbReference>
<name>A0AB34FU82_9HYPO</name>
<dbReference type="AlphaFoldDB" id="A0AB34FU82"/>
<evidence type="ECO:0000256" key="1">
    <source>
        <dbReference type="ARBA" id="ARBA00004123"/>
    </source>
</evidence>
<dbReference type="SUPFAM" id="SSF53474">
    <property type="entry name" value="alpha/beta-Hydrolases"/>
    <property type="match status" value="1"/>
</dbReference>
<evidence type="ECO:0000256" key="3">
    <source>
        <dbReference type="ARBA" id="ARBA00005902"/>
    </source>
</evidence>
<dbReference type="InterPro" id="IPR016069">
    <property type="entry name" value="Translin_C"/>
</dbReference>
<evidence type="ECO:0000313" key="7">
    <source>
        <dbReference type="EMBL" id="KAJ6442679.1"/>
    </source>
</evidence>
<dbReference type="Gene3D" id="1.20.58.200">
    <property type="entry name" value="Translin, domain 2"/>
    <property type="match status" value="1"/>
</dbReference>
<gene>
    <name evidence="7" type="ORF">O9K51_03854</name>
</gene>
<keyword evidence="5" id="KW-0539">Nucleus</keyword>
<dbReference type="Gene3D" id="3.40.50.1820">
    <property type="entry name" value="alpha/beta hydrolase"/>
    <property type="match status" value="1"/>
</dbReference>
<protein>
    <recommendedName>
        <fullName evidence="9">AB hydrolase-1 domain-containing protein</fullName>
    </recommendedName>
</protein>
<reference evidence="7" key="1">
    <citation type="submission" date="2023-01" db="EMBL/GenBank/DDBJ databases">
        <title>The growth and conidiation of Purpureocillium lavendulum are regulated by nitrogen source and histone H3K14 acetylation.</title>
        <authorList>
            <person name="Tang P."/>
            <person name="Han J."/>
            <person name="Zhang C."/>
            <person name="Tang P."/>
            <person name="Qi F."/>
            <person name="Zhang K."/>
            <person name="Liang L."/>
        </authorList>
    </citation>
    <scope>NUCLEOTIDE SEQUENCE</scope>
    <source>
        <strain evidence="7">YMF1.00683</strain>
    </source>
</reference>
<evidence type="ECO:0000256" key="4">
    <source>
        <dbReference type="ARBA" id="ARBA00022490"/>
    </source>
</evidence>
<evidence type="ECO:0008006" key="9">
    <source>
        <dbReference type="Google" id="ProtNLM"/>
    </source>
</evidence>
<dbReference type="Proteomes" id="UP001163105">
    <property type="component" value="Unassembled WGS sequence"/>
</dbReference>
<dbReference type="PANTHER" id="PTHR10741">
    <property type="entry name" value="TRANSLIN AND TRANSLIN ASSOCIATED PROTEIN X"/>
    <property type="match status" value="1"/>
</dbReference>
<dbReference type="InterPro" id="IPR036081">
    <property type="entry name" value="Translin_sf"/>
</dbReference>
<dbReference type="InterPro" id="IPR016068">
    <property type="entry name" value="Translin_N"/>
</dbReference>
<comment type="subcellular location">
    <subcellularLocation>
        <location evidence="2">Cytoplasm</location>
    </subcellularLocation>
    <subcellularLocation>
        <location evidence="1">Nucleus</location>
    </subcellularLocation>
</comment>
<dbReference type="Gene3D" id="1.20.58.190">
    <property type="entry name" value="Translin, domain 1"/>
    <property type="match status" value="1"/>
</dbReference>
<dbReference type="CDD" id="cd12809">
    <property type="entry name" value="Esterase_713_like-2"/>
    <property type="match status" value="1"/>
</dbReference>
<accession>A0AB34FU82</accession>
<sequence>MSGGVKRDRDGNERAKNAPDGPRGRFHDMFAHFRDELDEHHDRRERIVKASRDVTAQSKKIIFALQRVKTLNKEFPAGTQKDMDARMAEIARLLASVAPDLQSLNRHRYTWPMRCLEELVEALSFAHYLRHQRLITPAEAQAAIPVPTDTAQQPLSPPPPPLELTPGDYMYGVFDLFGELMRFATVQRAQVIAPPEGPAGEAAEGGRTILRDIQELGCAFEMLPGVPTKDFRNKMDAMRQSVRKVENLGYGLVVRGKEDIETVFENPTFESYLGRKAVAMNVPQFSYQPDVSVDADTVNPQILAANLQGFVAKNNIDMNNYQSNLYMIGGSDYVGGYALVDDGQFAGTGALTDTDGSTYTIWSSGTESAEPLPASTDVFGPFEQPPEGAMLTRTTFYVSAGLGTAEDGTGSAVSGQMYVERLQPLLQTHPHPIILIHGDYHTGQIWNTKPDGRPGWASYFVYQGYLVYVVDLPGCGRSTFSWAGQPHLAARSNTLDATAVERDLTAPAKQEYEAWPTAGLHDKWPGEGVRGDDIFENYYASLGPLPLRKAERQGLSQDALSNLLQRTGRAALVGEGTGATMAWLAADAVPHLVAGVVAIEPAGPPAGNASRPCSDGVRRYSPLICFDPTVRQYGIAEIPLTYDPPVGAAVDHNGVAVSDSTPLEFQAQTFTDDEDGRPRTCMMQRVRWDALVTDETGGLRLPQPRQLVNLSKVPHAVVTAPASSHSTYDWATVQYLRQAGVEVLHLRLEHYNMWGNGHLMFLEDNSDQVASLVMGWIDLYAADHDHCEMEGAADSEMLA</sequence>
<proteinExistence type="inferred from homology"/>
<keyword evidence="4" id="KW-0963">Cytoplasm</keyword>
<dbReference type="Pfam" id="PF01997">
    <property type="entry name" value="Translin"/>
    <property type="match status" value="1"/>
</dbReference>
<feature type="region of interest" description="Disordered" evidence="6">
    <location>
        <begin position="1"/>
        <end position="26"/>
    </location>
</feature>
<keyword evidence="8" id="KW-1185">Reference proteome</keyword>
<comment type="caution">
    <text evidence="7">The sequence shown here is derived from an EMBL/GenBank/DDBJ whole genome shotgun (WGS) entry which is preliminary data.</text>
</comment>
<dbReference type="GO" id="GO:0005634">
    <property type="term" value="C:nucleus"/>
    <property type="evidence" value="ECO:0007669"/>
    <property type="project" value="UniProtKB-SubCell"/>
</dbReference>
<organism evidence="7 8">
    <name type="scientific">Purpureocillium lavendulum</name>
    <dbReference type="NCBI Taxonomy" id="1247861"/>
    <lineage>
        <taxon>Eukaryota</taxon>
        <taxon>Fungi</taxon>
        <taxon>Dikarya</taxon>
        <taxon>Ascomycota</taxon>
        <taxon>Pezizomycotina</taxon>
        <taxon>Sordariomycetes</taxon>
        <taxon>Hypocreomycetidae</taxon>
        <taxon>Hypocreales</taxon>
        <taxon>Ophiocordycipitaceae</taxon>
        <taxon>Purpureocillium</taxon>
    </lineage>
</organism>
<evidence type="ECO:0000256" key="2">
    <source>
        <dbReference type="ARBA" id="ARBA00004496"/>
    </source>
</evidence>
<evidence type="ECO:0000313" key="8">
    <source>
        <dbReference type="Proteomes" id="UP001163105"/>
    </source>
</evidence>
<dbReference type="InterPro" id="IPR029058">
    <property type="entry name" value="AB_hydrolase_fold"/>
</dbReference>
<comment type="similarity">
    <text evidence="3">Belongs to the translin family.</text>
</comment>
<dbReference type="InterPro" id="IPR002848">
    <property type="entry name" value="Translin_fam"/>
</dbReference>